<feature type="compositionally biased region" description="Low complexity" evidence="1">
    <location>
        <begin position="208"/>
        <end position="233"/>
    </location>
</feature>
<dbReference type="RefSeq" id="XP_022339044.1">
    <property type="nucleotide sequence ID" value="XM_022483336.1"/>
</dbReference>
<feature type="chain" id="PRO_5034690757" evidence="3">
    <location>
        <begin position="25"/>
        <end position="304"/>
    </location>
</feature>
<keyword evidence="2" id="KW-1133">Transmembrane helix</keyword>
<feature type="region of interest" description="Disordered" evidence="1">
    <location>
        <begin position="157"/>
        <end position="268"/>
    </location>
</feature>
<name>A0A8B8EH70_CRAVI</name>
<dbReference type="AlphaFoldDB" id="A0A8B8EH70"/>
<reference evidence="5" key="1">
    <citation type="submission" date="2025-08" db="UniProtKB">
        <authorList>
            <consortium name="RefSeq"/>
        </authorList>
    </citation>
    <scope>IDENTIFICATION</scope>
    <source>
        <tissue evidence="5">Whole sample</tissue>
    </source>
</reference>
<sequence>MGLTDNGFLAYLTLIPALVAGADGNDTDGSYPNILTPLIVSVGAIIIAFTVAKLVDCCCQRTLERNENLESLDDKTKKILRARLIVIQMKRKEMAKTAPALGIFKKWSSKTKVSKNLRNEASKKEKQTVITVEEANEEGKKANSTITGFLKTNKVSNGIPDLSINNKPQPIVHEKSRSDSDSHASNSSKTETPRSTLESSSKTETPRSSLESSNSSRSISSSSAKSVPISVTSTQNGVNSESGISVSVLGMNSDQRKPSNKSVTFNENVEVKTEDELEQLDSVKVVSETSHIDSNKPSNLKKPS</sequence>
<keyword evidence="2" id="KW-0472">Membrane</keyword>
<protein>
    <submittedName>
        <fullName evidence="5">Uncharacterized protein LOC111134374</fullName>
    </submittedName>
</protein>
<dbReference type="Proteomes" id="UP000694844">
    <property type="component" value="Chromosome 5"/>
</dbReference>
<feature type="signal peptide" evidence="3">
    <location>
        <begin position="1"/>
        <end position="24"/>
    </location>
</feature>
<evidence type="ECO:0000313" key="4">
    <source>
        <dbReference type="Proteomes" id="UP000694844"/>
    </source>
</evidence>
<gene>
    <name evidence="5" type="primary">LOC111134374</name>
</gene>
<evidence type="ECO:0000313" key="5">
    <source>
        <dbReference type="RefSeq" id="XP_022339044.1"/>
    </source>
</evidence>
<keyword evidence="2" id="KW-0812">Transmembrane</keyword>
<evidence type="ECO:0000256" key="3">
    <source>
        <dbReference type="SAM" id="SignalP"/>
    </source>
</evidence>
<dbReference type="GeneID" id="111134374"/>
<accession>A0A8B8EH70</accession>
<feature type="transmembrane region" description="Helical" evidence="2">
    <location>
        <begin position="34"/>
        <end position="55"/>
    </location>
</feature>
<proteinExistence type="predicted"/>
<organism evidence="4 5">
    <name type="scientific">Crassostrea virginica</name>
    <name type="common">Eastern oyster</name>
    <dbReference type="NCBI Taxonomy" id="6565"/>
    <lineage>
        <taxon>Eukaryota</taxon>
        <taxon>Metazoa</taxon>
        <taxon>Spiralia</taxon>
        <taxon>Lophotrochozoa</taxon>
        <taxon>Mollusca</taxon>
        <taxon>Bivalvia</taxon>
        <taxon>Autobranchia</taxon>
        <taxon>Pteriomorphia</taxon>
        <taxon>Ostreida</taxon>
        <taxon>Ostreoidea</taxon>
        <taxon>Ostreidae</taxon>
        <taxon>Crassostrea</taxon>
    </lineage>
</organism>
<dbReference type="OrthoDB" id="6147558at2759"/>
<evidence type="ECO:0000256" key="2">
    <source>
        <dbReference type="SAM" id="Phobius"/>
    </source>
</evidence>
<keyword evidence="4" id="KW-1185">Reference proteome</keyword>
<dbReference type="KEGG" id="cvn:111134374"/>
<feature type="compositionally biased region" description="Basic and acidic residues" evidence="1">
    <location>
        <begin position="172"/>
        <end position="182"/>
    </location>
</feature>
<feature type="compositionally biased region" description="Polar residues" evidence="1">
    <location>
        <begin position="189"/>
        <end position="207"/>
    </location>
</feature>
<keyword evidence="3" id="KW-0732">Signal</keyword>
<feature type="compositionally biased region" description="Polar residues" evidence="1">
    <location>
        <begin position="234"/>
        <end position="253"/>
    </location>
</feature>
<feature type="region of interest" description="Disordered" evidence="1">
    <location>
        <begin position="282"/>
        <end position="304"/>
    </location>
</feature>
<evidence type="ECO:0000256" key="1">
    <source>
        <dbReference type="SAM" id="MobiDB-lite"/>
    </source>
</evidence>